<dbReference type="AlphaFoldDB" id="A0A7T0PB14"/>
<dbReference type="InterPro" id="IPR000182">
    <property type="entry name" value="GNAT_dom"/>
</dbReference>
<dbReference type="KEGG" id="cliz:G7Y31_10600"/>
<dbReference type="GO" id="GO:0016747">
    <property type="term" value="F:acyltransferase activity, transferring groups other than amino-acyl groups"/>
    <property type="evidence" value="ECO:0007669"/>
    <property type="project" value="InterPro"/>
</dbReference>
<protein>
    <submittedName>
        <fullName evidence="2">GNAT family N-acetyltransferase</fullName>
    </submittedName>
</protein>
<evidence type="ECO:0000259" key="1">
    <source>
        <dbReference type="PROSITE" id="PS51186"/>
    </source>
</evidence>
<dbReference type="Proteomes" id="UP000594681">
    <property type="component" value="Chromosome"/>
</dbReference>
<evidence type="ECO:0000313" key="2">
    <source>
        <dbReference type="EMBL" id="QPK78945.1"/>
    </source>
</evidence>
<reference evidence="2 3" key="1">
    <citation type="submission" date="2020-11" db="EMBL/GenBank/DDBJ databases">
        <title>Corynebacterium sp. ZJ-599.</title>
        <authorList>
            <person name="Zhou J."/>
        </authorList>
    </citation>
    <scope>NUCLEOTIDE SEQUENCE [LARGE SCALE GENOMIC DNA]</scope>
    <source>
        <strain evidence="2 3">ZJ-599</strain>
    </source>
</reference>
<dbReference type="InterPro" id="IPR016181">
    <property type="entry name" value="Acyl_CoA_acyltransferase"/>
</dbReference>
<dbReference type="EMBL" id="CP064954">
    <property type="protein sequence ID" value="QPK78945.1"/>
    <property type="molecule type" value="Genomic_DNA"/>
</dbReference>
<dbReference type="RefSeq" id="WP_165007305.1">
    <property type="nucleotide sequence ID" value="NZ_CP064954.1"/>
</dbReference>
<dbReference type="PROSITE" id="PS51186">
    <property type="entry name" value="GNAT"/>
    <property type="match status" value="1"/>
</dbReference>
<dbReference type="Gene3D" id="3.40.630.30">
    <property type="match status" value="1"/>
</dbReference>
<dbReference type="Pfam" id="PF13673">
    <property type="entry name" value="Acetyltransf_10"/>
    <property type="match status" value="1"/>
</dbReference>
<gene>
    <name evidence="2" type="ORF">G7Y31_10600</name>
</gene>
<dbReference type="CDD" id="cd04301">
    <property type="entry name" value="NAT_SF"/>
    <property type="match status" value="1"/>
</dbReference>
<accession>A0A7T0PB14</accession>
<proteinExistence type="predicted"/>
<organism evidence="2 3">
    <name type="scientific">Corynebacterium lizhenjunii</name>
    <dbReference type="NCBI Taxonomy" id="2709394"/>
    <lineage>
        <taxon>Bacteria</taxon>
        <taxon>Bacillati</taxon>
        <taxon>Actinomycetota</taxon>
        <taxon>Actinomycetes</taxon>
        <taxon>Mycobacteriales</taxon>
        <taxon>Corynebacteriaceae</taxon>
        <taxon>Corynebacterium</taxon>
    </lineage>
</organism>
<name>A0A7T0PB14_9CORY</name>
<feature type="domain" description="N-acetyltransferase" evidence="1">
    <location>
        <begin position="8"/>
        <end position="153"/>
    </location>
</feature>
<dbReference type="SUPFAM" id="SSF55729">
    <property type="entry name" value="Acyl-CoA N-acyltransferases (Nat)"/>
    <property type="match status" value="1"/>
</dbReference>
<keyword evidence="3" id="KW-1185">Reference proteome</keyword>
<sequence>METTITTAPIAHLSSMDVHDIYKLRVEVFVHEQQIAYAEIDSTDAHPDTRHLLARAADGTLLGTCRIFPTTVNGEPAMQFGRFALHPCARGTGVAQQLMSHSLDLCQQQLADAPVYLNAQAPLATYYAQYGFQICGPEFDEEGLPHIPMLRRV</sequence>
<keyword evidence="2" id="KW-0808">Transferase</keyword>
<evidence type="ECO:0000313" key="3">
    <source>
        <dbReference type="Proteomes" id="UP000594681"/>
    </source>
</evidence>